<dbReference type="InterPro" id="IPR048336">
    <property type="entry name" value="StiP-like"/>
</dbReference>
<evidence type="ECO:0000313" key="4">
    <source>
        <dbReference type="Proteomes" id="UP000006867"/>
    </source>
</evidence>
<sequence>MADVVGQLGSYAKEDVTFLLKDLSDISIEKSTEERERSIQSGTHYSEMLPIEYKPTDEYMQLFYASLEDSKQKVALAAGIVAEQIFARSGKNTVLCSLARAGTPIGVLIKRYIERKYHTSVPHYSISIIRDRGIDENALHYILNHHPNGAVAFIDGWTGKGAITKELIRSVERFNQQYDRGLSSELAVLADPGHCADIYGTKEDFLIPSACLNSTVSGLVSRTVLNEKWISPSDFHGAKYYRELLAEDVSNLYIETIAVQFSSIEKEAEHRAELLQQKREAPDWSGLASIQSIQKDFGISNTNLIKPGVGETTRVLLRRVPWKILIQPGSEEALQHILLLAEDRGVPVIEYENMSYSCCGLIRPAEKSL</sequence>
<evidence type="ECO:0000313" key="3">
    <source>
        <dbReference type="EMBL" id="ADP34936.1"/>
    </source>
</evidence>
<dbReference type="Pfam" id="PF15608">
    <property type="entry name" value="PELOTA_1"/>
    <property type="match status" value="1"/>
</dbReference>
<evidence type="ECO:0000259" key="1">
    <source>
        <dbReference type="Pfam" id="PF11202"/>
    </source>
</evidence>
<keyword evidence="4" id="KW-1185">Reference proteome</keyword>
<dbReference type="InterPro" id="IPR011215">
    <property type="entry name" value="StiP_N"/>
</dbReference>
<evidence type="ECO:0000259" key="2">
    <source>
        <dbReference type="Pfam" id="PF15608"/>
    </source>
</evidence>
<reference evidence="3 4" key="1">
    <citation type="journal article" date="2011" name="Front. Microbiol.">
        <title>Genomic signatures of strain selection and enhancement in Bacillus atrophaeus var. globigii, a historical biowarfare simulant.</title>
        <authorList>
            <person name="Gibbons H.S."/>
            <person name="Broomall S.M."/>
            <person name="McNew L.A."/>
            <person name="Daligault H."/>
            <person name="Chapman C."/>
            <person name="Bruce D."/>
            <person name="Karavis M."/>
            <person name="Krepps M."/>
            <person name="McGregor P.A."/>
            <person name="Hong C."/>
            <person name="Park K.H."/>
            <person name="Akmal A."/>
            <person name="Feldman A."/>
            <person name="Lin J.S."/>
            <person name="Chang W.E."/>
            <person name="Higgs B.W."/>
            <person name="Demirev P."/>
            <person name="Lindquist J."/>
            <person name="Liem A."/>
            <person name="Fochler E."/>
            <person name="Read T.D."/>
            <person name="Tapia R."/>
            <person name="Johnson S."/>
            <person name="Bishop-Lilly K.A."/>
            <person name="Detter C."/>
            <person name="Han C."/>
            <person name="Sozhamannan S."/>
            <person name="Rosenzweig C.N."/>
            <person name="Skowronski E.W."/>
        </authorList>
    </citation>
    <scope>NUCLEOTIDE SEQUENCE [LARGE SCALE GENOMIC DNA]</scope>
    <source>
        <strain evidence="3 4">1942</strain>
    </source>
</reference>
<feature type="domain" description="PELOTA RNA-binding" evidence="2">
    <location>
        <begin position="284"/>
        <end position="363"/>
    </location>
</feature>
<dbReference type="Pfam" id="PF11202">
    <property type="entry name" value="StiP"/>
    <property type="match status" value="1"/>
</dbReference>
<dbReference type="Proteomes" id="UP000006867">
    <property type="component" value="Chromosome"/>
</dbReference>
<name>A0ABM5M429_BACA1</name>
<dbReference type="InterPro" id="IPR028157">
    <property type="entry name" value="PELOTA_dom"/>
</dbReference>
<dbReference type="RefSeq" id="WP_003328012.1">
    <property type="nucleotide sequence ID" value="NC_014639.1"/>
</dbReference>
<proteinExistence type="predicted"/>
<protein>
    <recommendedName>
        <fullName evidence="5">PELOTA RNA-binding domain-containing protein</fullName>
    </recommendedName>
</protein>
<gene>
    <name evidence="3" type="ordered locus">BATR1942_20105</name>
</gene>
<organism evidence="3 4">
    <name type="scientific">Bacillus atrophaeus (strain 1942)</name>
    <dbReference type="NCBI Taxonomy" id="720555"/>
    <lineage>
        <taxon>Bacteria</taxon>
        <taxon>Bacillati</taxon>
        <taxon>Bacillota</taxon>
        <taxon>Bacilli</taxon>
        <taxon>Bacillales</taxon>
        <taxon>Bacillaceae</taxon>
        <taxon>Bacillus</taxon>
    </lineage>
</organism>
<dbReference type="EMBL" id="CP002207">
    <property type="protein sequence ID" value="ADP34936.1"/>
    <property type="molecule type" value="Genomic_DNA"/>
</dbReference>
<feature type="domain" description="Cysteine protease StiP N-terminal" evidence="1">
    <location>
        <begin position="9"/>
        <end position="257"/>
    </location>
</feature>
<evidence type="ECO:0008006" key="5">
    <source>
        <dbReference type="Google" id="ProtNLM"/>
    </source>
</evidence>
<accession>A0ABM5M429</accession>
<dbReference type="PIRSF" id="PIRSF020979">
    <property type="entry name" value="UCP020979"/>
    <property type="match status" value="1"/>
</dbReference>